<name>A0A1E7FJZ8_9STRA</name>
<dbReference type="Proteomes" id="UP000095751">
    <property type="component" value="Unassembled WGS sequence"/>
</dbReference>
<evidence type="ECO:0000256" key="1">
    <source>
        <dbReference type="SAM" id="MobiDB-lite"/>
    </source>
</evidence>
<protein>
    <recommendedName>
        <fullName evidence="4">Ribosomal protein 60S</fullName>
    </recommendedName>
</protein>
<dbReference type="KEGG" id="fcy:FRACYDRAFT_268314"/>
<dbReference type="OrthoDB" id="2194681at2759"/>
<sequence>MVSINVAELSACQKEELIASLSCLVAKGGEITSETLQAVATASGNTLPAGLAALFANVVSKSKDGMKTYTPAPGGGGGGGGDGGAAAVEEAVVEEEPEEEAEAPSGGGGLFGGDEGGGDY</sequence>
<evidence type="ECO:0000313" key="2">
    <source>
        <dbReference type="EMBL" id="OEU18464.1"/>
    </source>
</evidence>
<feature type="compositionally biased region" description="Acidic residues" evidence="1">
    <location>
        <begin position="91"/>
        <end position="102"/>
    </location>
</feature>
<dbReference type="EMBL" id="KV784356">
    <property type="protein sequence ID" value="OEU18464.1"/>
    <property type="molecule type" value="Genomic_DNA"/>
</dbReference>
<organism evidence="2 3">
    <name type="scientific">Fragilariopsis cylindrus CCMP1102</name>
    <dbReference type="NCBI Taxonomy" id="635003"/>
    <lineage>
        <taxon>Eukaryota</taxon>
        <taxon>Sar</taxon>
        <taxon>Stramenopiles</taxon>
        <taxon>Ochrophyta</taxon>
        <taxon>Bacillariophyta</taxon>
        <taxon>Bacillariophyceae</taxon>
        <taxon>Bacillariophycidae</taxon>
        <taxon>Bacillariales</taxon>
        <taxon>Bacillariaceae</taxon>
        <taxon>Fragilariopsis</taxon>
    </lineage>
</organism>
<reference evidence="2 3" key="1">
    <citation type="submission" date="2016-09" db="EMBL/GenBank/DDBJ databases">
        <title>Extensive genetic diversity and differential bi-allelic expression allows diatom success in the polar Southern Ocean.</title>
        <authorList>
            <consortium name="DOE Joint Genome Institute"/>
            <person name="Mock T."/>
            <person name="Otillar R.P."/>
            <person name="Strauss J."/>
            <person name="Dupont C."/>
            <person name="Frickenhaus S."/>
            <person name="Maumus F."/>
            <person name="Mcmullan M."/>
            <person name="Sanges R."/>
            <person name="Schmutz J."/>
            <person name="Toseland A."/>
            <person name="Valas R."/>
            <person name="Veluchamy A."/>
            <person name="Ward B.J."/>
            <person name="Allen A."/>
            <person name="Barry K."/>
            <person name="Falciatore A."/>
            <person name="Ferrante M."/>
            <person name="Fortunato A.E."/>
            <person name="Gloeckner G."/>
            <person name="Gruber A."/>
            <person name="Hipkin R."/>
            <person name="Janech M."/>
            <person name="Kroth P."/>
            <person name="Leese F."/>
            <person name="Lindquist E."/>
            <person name="Lyon B.R."/>
            <person name="Martin J."/>
            <person name="Mayer C."/>
            <person name="Parker M."/>
            <person name="Quesneville H."/>
            <person name="Raymond J."/>
            <person name="Uhlig C."/>
            <person name="Valentin K.U."/>
            <person name="Worden A.Z."/>
            <person name="Armbrust E.V."/>
            <person name="Bowler C."/>
            <person name="Green B."/>
            <person name="Moulton V."/>
            <person name="Van Oosterhout C."/>
            <person name="Grigoriev I."/>
        </authorList>
    </citation>
    <scope>NUCLEOTIDE SEQUENCE [LARGE SCALE GENOMIC DNA]</scope>
    <source>
        <strain evidence="2 3">CCMP1102</strain>
    </source>
</reference>
<feature type="compositionally biased region" description="Gly residues" evidence="1">
    <location>
        <begin position="105"/>
        <end position="120"/>
    </location>
</feature>
<dbReference type="InParanoid" id="A0A1E7FJZ8"/>
<keyword evidence="3" id="KW-1185">Reference proteome</keyword>
<feature type="compositionally biased region" description="Gly residues" evidence="1">
    <location>
        <begin position="73"/>
        <end position="84"/>
    </location>
</feature>
<evidence type="ECO:0008006" key="4">
    <source>
        <dbReference type="Google" id="ProtNLM"/>
    </source>
</evidence>
<feature type="region of interest" description="Disordered" evidence="1">
    <location>
        <begin position="69"/>
        <end position="120"/>
    </location>
</feature>
<evidence type="ECO:0000313" key="3">
    <source>
        <dbReference type="Proteomes" id="UP000095751"/>
    </source>
</evidence>
<accession>A0A1E7FJZ8</accession>
<proteinExistence type="predicted"/>
<gene>
    <name evidence="2" type="ORF">FRACYDRAFT_268314</name>
</gene>
<dbReference type="AlphaFoldDB" id="A0A1E7FJZ8"/>